<sequence length="255" mass="29330">MQEINQETKWHIYHYTDINALINILAKDKIILRATNILYLNDPHELIEGIAAINGTQNLSILPEAFRSYYITSFSLCKDNLSMWGMYAANGNGCALIFDYNELTEGYEIMIKCTYGKDNIEQQFDNFCNLIQTGRFTSFDSKLSKEDEEQHRNTLTINNIITTCLGAKNAAYSYENETRGVIYCNDNKRVQFRTRNGYIIPYIEVSLPKKALKGIVIGPTNNTYLKEQSILHFLQINGYNLEDIQLVKSNIPYRG</sequence>
<reference evidence="4 5" key="1">
    <citation type="journal article" date="2019" name="Nat. Med.">
        <title>A library of human gut bacterial isolates paired with longitudinal multiomics data enables mechanistic microbiome research.</title>
        <authorList>
            <person name="Poyet M."/>
            <person name="Groussin M."/>
            <person name="Gibbons S.M."/>
            <person name="Avila-Pacheco J."/>
            <person name="Jiang X."/>
            <person name="Kearney S.M."/>
            <person name="Perrotta A.R."/>
            <person name="Berdy B."/>
            <person name="Zhao S."/>
            <person name="Lieberman T.D."/>
            <person name="Swanson P.K."/>
            <person name="Smith M."/>
            <person name="Roesemann S."/>
            <person name="Alexander J.E."/>
            <person name="Rich S.A."/>
            <person name="Livny J."/>
            <person name="Vlamakis H."/>
            <person name="Clish C."/>
            <person name="Bullock K."/>
            <person name="Deik A."/>
            <person name="Scott J."/>
            <person name="Pierce K.A."/>
            <person name="Xavier R.J."/>
            <person name="Alm E.J."/>
        </authorList>
    </citation>
    <scope>NUCLEOTIDE SEQUENCE [LARGE SCALE GENOMIC DNA]</scope>
    <source>
        <strain evidence="3 4">BIOML-A82</strain>
        <strain evidence="2 5">BIOML-A85</strain>
        <strain evidence="1 6">BIOML-A93</strain>
    </source>
</reference>
<dbReference type="Proteomes" id="UP000470777">
    <property type="component" value="Unassembled WGS sequence"/>
</dbReference>
<dbReference type="InterPro" id="IPR021352">
    <property type="entry name" value="DUF2971"/>
</dbReference>
<dbReference type="Proteomes" id="UP000437380">
    <property type="component" value="Unassembled WGS sequence"/>
</dbReference>
<comment type="caution">
    <text evidence="1">The sequence shown here is derived from an EMBL/GenBank/DDBJ whole genome shotgun (WGS) entry which is preliminary data.</text>
</comment>
<dbReference type="EMBL" id="WCZY01000001">
    <property type="protein sequence ID" value="KAB6696951.1"/>
    <property type="molecule type" value="Genomic_DNA"/>
</dbReference>
<evidence type="ECO:0000313" key="4">
    <source>
        <dbReference type="Proteomes" id="UP000437380"/>
    </source>
</evidence>
<name>A0A6I1BQ54_PHOVU</name>
<evidence type="ECO:0000313" key="5">
    <source>
        <dbReference type="Proteomes" id="UP000470777"/>
    </source>
</evidence>
<gene>
    <name evidence="3" type="ORF">GAY17_01130</name>
    <name evidence="1" type="ORF">GAZ76_02080</name>
    <name evidence="2" type="ORF">GAZ92_01130</name>
</gene>
<evidence type="ECO:0000313" key="3">
    <source>
        <dbReference type="EMBL" id="KAB6704166.1"/>
    </source>
</evidence>
<dbReference type="RefSeq" id="WP_117696672.1">
    <property type="nucleotide sequence ID" value="NZ_QSTU01000091.1"/>
</dbReference>
<dbReference type="EMBL" id="WDAG01000002">
    <property type="protein sequence ID" value="KAB6663198.1"/>
    <property type="molecule type" value="Genomic_DNA"/>
</dbReference>
<dbReference type="Proteomes" id="UP000470952">
    <property type="component" value="Unassembled WGS sequence"/>
</dbReference>
<protein>
    <submittedName>
        <fullName evidence="1">DUF2971 domain-containing protein</fullName>
    </submittedName>
</protein>
<proteinExistence type="predicted"/>
<dbReference type="AlphaFoldDB" id="A0A6I1BQ54"/>
<organism evidence="1 6">
    <name type="scientific">Phocaeicola vulgatus</name>
    <name type="common">Bacteroides vulgatus</name>
    <dbReference type="NCBI Taxonomy" id="821"/>
    <lineage>
        <taxon>Bacteria</taxon>
        <taxon>Pseudomonadati</taxon>
        <taxon>Bacteroidota</taxon>
        <taxon>Bacteroidia</taxon>
        <taxon>Bacteroidales</taxon>
        <taxon>Bacteroidaceae</taxon>
        <taxon>Phocaeicola</taxon>
    </lineage>
</organism>
<evidence type="ECO:0000313" key="6">
    <source>
        <dbReference type="Proteomes" id="UP000470952"/>
    </source>
</evidence>
<dbReference type="Pfam" id="PF11185">
    <property type="entry name" value="DUF2971"/>
    <property type="match status" value="1"/>
</dbReference>
<dbReference type="EMBL" id="WCZV01000001">
    <property type="protein sequence ID" value="KAB6704166.1"/>
    <property type="molecule type" value="Genomic_DNA"/>
</dbReference>
<accession>A0A6I1BQ54</accession>
<evidence type="ECO:0000313" key="1">
    <source>
        <dbReference type="EMBL" id="KAB6663198.1"/>
    </source>
</evidence>
<evidence type="ECO:0000313" key="2">
    <source>
        <dbReference type="EMBL" id="KAB6696951.1"/>
    </source>
</evidence>